<dbReference type="Gene3D" id="3.40.640.10">
    <property type="entry name" value="Type I PLP-dependent aspartate aminotransferase-like (Major domain)"/>
    <property type="match status" value="1"/>
</dbReference>
<organism evidence="6 7">
    <name type="scientific">Roseiarcus fermentans</name>
    <dbReference type="NCBI Taxonomy" id="1473586"/>
    <lineage>
        <taxon>Bacteria</taxon>
        <taxon>Pseudomonadati</taxon>
        <taxon>Pseudomonadota</taxon>
        <taxon>Alphaproteobacteria</taxon>
        <taxon>Hyphomicrobiales</taxon>
        <taxon>Roseiarcaceae</taxon>
        <taxon>Roseiarcus</taxon>
    </lineage>
</organism>
<dbReference type="Proteomes" id="UP000253529">
    <property type="component" value="Unassembled WGS sequence"/>
</dbReference>
<reference evidence="6 7" key="1">
    <citation type="submission" date="2018-06" db="EMBL/GenBank/DDBJ databases">
        <title>Genomic Encyclopedia of Type Strains, Phase IV (KMG-IV): sequencing the most valuable type-strain genomes for metagenomic binning, comparative biology and taxonomic classification.</title>
        <authorList>
            <person name="Goeker M."/>
        </authorList>
    </citation>
    <scope>NUCLEOTIDE SEQUENCE [LARGE SCALE GENOMIC DNA]</scope>
    <source>
        <strain evidence="6 7">DSM 24875</strain>
    </source>
</reference>
<dbReference type="PIRSF" id="PIRSF000390">
    <property type="entry name" value="PLP_StrS"/>
    <property type="match status" value="1"/>
</dbReference>
<keyword evidence="1 4" id="KW-0663">Pyridoxal phosphate</keyword>
<dbReference type="InterPro" id="IPR015424">
    <property type="entry name" value="PyrdxlP-dep_Trfase"/>
</dbReference>
<evidence type="ECO:0000313" key="7">
    <source>
        <dbReference type="Proteomes" id="UP000253529"/>
    </source>
</evidence>
<dbReference type="Gene3D" id="3.90.1150.10">
    <property type="entry name" value="Aspartate Aminotransferase, domain 1"/>
    <property type="match status" value="1"/>
</dbReference>
<feature type="active site" description="Proton acceptor" evidence="3">
    <location>
        <position position="198"/>
    </location>
</feature>
<dbReference type="InterPro" id="IPR000653">
    <property type="entry name" value="DegT/StrS_aminotransferase"/>
</dbReference>
<dbReference type="PANTHER" id="PTHR30244">
    <property type="entry name" value="TRANSAMINASE"/>
    <property type="match status" value="1"/>
</dbReference>
<evidence type="ECO:0000313" key="6">
    <source>
        <dbReference type="EMBL" id="RBP14145.1"/>
    </source>
</evidence>
<dbReference type="PANTHER" id="PTHR30244:SF9">
    <property type="entry name" value="PROTEIN RV3402C"/>
    <property type="match status" value="1"/>
</dbReference>
<protein>
    <submittedName>
        <fullName evidence="6">dTDP-4-amino-4,6-dideoxygalactose transaminase</fullName>
    </submittedName>
</protein>
<evidence type="ECO:0000256" key="5">
    <source>
        <dbReference type="RuleBase" id="RU004508"/>
    </source>
</evidence>
<dbReference type="GO" id="GO:0008483">
    <property type="term" value="F:transaminase activity"/>
    <property type="evidence" value="ECO:0007669"/>
    <property type="project" value="TreeGrafter"/>
</dbReference>
<gene>
    <name evidence="6" type="ORF">DFR50_110171</name>
</gene>
<evidence type="ECO:0000256" key="2">
    <source>
        <dbReference type="ARBA" id="ARBA00037999"/>
    </source>
</evidence>
<sequence>MRETIAWLGGEPLFATPLRIVRPAFPAVEDLVSDLETILDSGRVTNNGPFVVEFERWLSEYLGADTLVFCNGQTALLTMLKASGIEGGEVIVPAFTFPATVHAIRWSGAAPVFADILDDGTFRINPDDVRRKITDKTVAILAVDPYGIACDYADLDEIGRDRRIRVLYDSAAAFGTRLGGRAVGAFGDAQIFSFHATKAFSCMEGGALCSRDPTILRRARALRNFGQVAEGDFSEVGLNGKMMEVSALIGLKQRSGFESSRTVRLRSVARLREGLETIPGILVGKAPRGQEPIWLYLPVVIDEEAFGLDRDDVAAALQKENLHVRKYYSPPCHRLAPYLGHRDDLLPVTDYVASRILALPVYNDMKDYECDLIVQAFAELHAASAKISRLSSRDV</sequence>
<dbReference type="SUPFAM" id="SSF53383">
    <property type="entry name" value="PLP-dependent transferases"/>
    <property type="match status" value="1"/>
</dbReference>
<dbReference type="InterPro" id="IPR015422">
    <property type="entry name" value="PyrdxlP-dep_Trfase_small"/>
</dbReference>
<comment type="similarity">
    <text evidence="2 5">Belongs to the DegT/DnrJ/EryC1 family.</text>
</comment>
<name>A0A366FKA2_9HYPH</name>
<dbReference type="InterPro" id="IPR015421">
    <property type="entry name" value="PyrdxlP-dep_Trfase_major"/>
</dbReference>
<accession>A0A366FKA2</accession>
<evidence type="ECO:0000256" key="4">
    <source>
        <dbReference type="PIRSR" id="PIRSR000390-2"/>
    </source>
</evidence>
<dbReference type="EMBL" id="QNRK01000010">
    <property type="protein sequence ID" value="RBP14145.1"/>
    <property type="molecule type" value="Genomic_DNA"/>
</dbReference>
<dbReference type="GO" id="GO:0030170">
    <property type="term" value="F:pyridoxal phosphate binding"/>
    <property type="evidence" value="ECO:0007669"/>
    <property type="project" value="TreeGrafter"/>
</dbReference>
<dbReference type="OrthoDB" id="9768668at2"/>
<dbReference type="AlphaFoldDB" id="A0A366FKA2"/>
<proteinExistence type="inferred from homology"/>
<keyword evidence="7" id="KW-1185">Reference proteome</keyword>
<dbReference type="GO" id="GO:0000271">
    <property type="term" value="P:polysaccharide biosynthetic process"/>
    <property type="evidence" value="ECO:0007669"/>
    <property type="project" value="TreeGrafter"/>
</dbReference>
<dbReference type="Pfam" id="PF01041">
    <property type="entry name" value="DegT_DnrJ_EryC1"/>
    <property type="match status" value="1"/>
</dbReference>
<comment type="caution">
    <text evidence="6">The sequence shown here is derived from an EMBL/GenBank/DDBJ whole genome shotgun (WGS) entry which is preliminary data.</text>
</comment>
<evidence type="ECO:0000256" key="3">
    <source>
        <dbReference type="PIRSR" id="PIRSR000390-1"/>
    </source>
</evidence>
<feature type="modified residue" description="N6-(pyridoxal phosphate)lysine" evidence="4">
    <location>
        <position position="198"/>
    </location>
</feature>
<evidence type="ECO:0000256" key="1">
    <source>
        <dbReference type="ARBA" id="ARBA00022898"/>
    </source>
</evidence>
<dbReference type="CDD" id="cd00616">
    <property type="entry name" value="AHBA_syn"/>
    <property type="match status" value="1"/>
</dbReference>
<dbReference type="RefSeq" id="WP_113889273.1">
    <property type="nucleotide sequence ID" value="NZ_QNRK01000010.1"/>
</dbReference>